<evidence type="ECO:0000313" key="1">
    <source>
        <dbReference type="EMBL" id="CAI9707398.1"/>
    </source>
</evidence>
<name>A0ACB0F3G4_RANTA</name>
<dbReference type="EMBL" id="OX596114">
    <property type="protein sequence ID" value="CAI9707398.1"/>
    <property type="molecule type" value="Genomic_DNA"/>
</dbReference>
<gene>
    <name evidence="1" type="ORF">MRATA1EN3_LOCUS18611</name>
</gene>
<evidence type="ECO:0000313" key="2">
    <source>
        <dbReference type="Proteomes" id="UP001162501"/>
    </source>
</evidence>
<reference evidence="1" key="1">
    <citation type="submission" date="2023-05" db="EMBL/GenBank/DDBJ databases">
        <authorList>
            <consortium name="ELIXIR-Norway"/>
        </authorList>
    </citation>
    <scope>NUCLEOTIDE SEQUENCE</scope>
</reference>
<sequence length="110" mass="11802">MNGGVCRGGPGMSTRSQGHLLLSPAVAPQPFEEEKGPRGSQVLSPGRGRRPRPQVPLPRPALAFWPGHLRRSALRSQAHHPTGSRCPDLPAFPTCATARSEEKTHGRDEG</sequence>
<accession>A0ACB0F3G4</accession>
<organism evidence="1 2">
    <name type="scientific">Rangifer tarandus platyrhynchus</name>
    <name type="common">Svalbard reindeer</name>
    <dbReference type="NCBI Taxonomy" id="3082113"/>
    <lineage>
        <taxon>Eukaryota</taxon>
        <taxon>Metazoa</taxon>
        <taxon>Chordata</taxon>
        <taxon>Craniata</taxon>
        <taxon>Vertebrata</taxon>
        <taxon>Euteleostomi</taxon>
        <taxon>Mammalia</taxon>
        <taxon>Eutheria</taxon>
        <taxon>Laurasiatheria</taxon>
        <taxon>Artiodactyla</taxon>
        <taxon>Ruminantia</taxon>
        <taxon>Pecora</taxon>
        <taxon>Cervidae</taxon>
        <taxon>Odocoileinae</taxon>
        <taxon>Rangifer</taxon>
    </lineage>
</organism>
<proteinExistence type="predicted"/>
<protein>
    <submittedName>
        <fullName evidence="1">Uncharacterized protein</fullName>
    </submittedName>
</protein>
<dbReference type="Proteomes" id="UP001162501">
    <property type="component" value="Chromosome 30"/>
</dbReference>